<dbReference type="InterPro" id="IPR008604">
    <property type="entry name" value="MAP7_fam"/>
</dbReference>
<name>A0ABM5G3X5_9SAUR</name>
<feature type="region of interest" description="Disordered" evidence="7">
    <location>
        <begin position="862"/>
        <end position="881"/>
    </location>
</feature>
<keyword evidence="5" id="KW-0206">Cytoskeleton</keyword>
<evidence type="ECO:0000256" key="6">
    <source>
        <dbReference type="SAM" id="Coils"/>
    </source>
</evidence>
<organism evidence="8 9">
    <name type="scientific">Pogona vitticeps</name>
    <name type="common">central bearded dragon</name>
    <dbReference type="NCBI Taxonomy" id="103695"/>
    <lineage>
        <taxon>Eukaryota</taxon>
        <taxon>Metazoa</taxon>
        <taxon>Chordata</taxon>
        <taxon>Craniata</taxon>
        <taxon>Vertebrata</taxon>
        <taxon>Euteleostomi</taxon>
        <taxon>Lepidosauria</taxon>
        <taxon>Squamata</taxon>
        <taxon>Bifurcata</taxon>
        <taxon>Unidentata</taxon>
        <taxon>Episquamata</taxon>
        <taxon>Toxicofera</taxon>
        <taxon>Iguania</taxon>
        <taxon>Acrodonta</taxon>
        <taxon>Agamidae</taxon>
        <taxon>Amphibolurinae</taxon>
        <taxon>Pogona</taxon>
    </lineage>
</organism>
<evidence type="ECO:0000256" key="5">
    <source>
        <dbReference type="ARBA" id="ARBA00023212"/>
    </source>
</evidence>
<feature type="region of interest" description="Disordered" evidence="7">
    <location>
        <begin position="424"/>
        <end position="700"/>
    </location>
</feature>
<feature type="compositionally biased region" description="Polar residues" evidence="7">
    <location>
        <begin position="148"/>
        <end position="162"/>
    </location>
</feature>
<dbReference type="PANTHER" id="PTHR15073:SF4">
    <property type="entry name" value="ENSCONSIN"/>
    <property type="match status" value="1"/>
</dbReference>
<evidence type="ECO:0000256" key="3">
    <source>
        <dbReference type="ARBA" id="ARBA00022490"/>
    </source>
</evidence>
<feature type="compositionally biased region" description="Basic and acidic residues" evidence="7">
    <location>
        <begin position="731"/>
        <end position="744"/>
    </location>
</feature>
<feature type="region of interest" description="Disordered" evidence="7">
    <location>
        <begin position="795"/>
        <end position="814"/>
    </location>
</feature>
<feature type="compositionally biased region" description="Basic and acidic residues" evidence="7">
    <location>
        <begin position="519"/>
        <end position="553"/>
    </location>
</feature>
<feature type="region of interest" description="Disordered" evidence="7">
    <location>
        <begin position="731"/>
        <end position="780"/>
    </location>
</feature>
<evidence type="ECO:0000256" key="1">
    <source>
        <dbReference type="ARBA" id="ARBA00004245"/>
    </source>
</evidence>
<reference evidence="9" key="2">
    <citation type="submission" date="2025-08" db="UniProtKB">
        <authorList>
            <consortium name="RefSeq"/>
        </authorList>
    </citation>
    <scope>IDENTIFICATION</scope>
</reference>
<evidence type="ECO:0000256" key="7">
    <source>
        <dbReference type="SAM" id="MobiDB-lite"/>
    </source>
</evidence>
<dbReference type="PANTHER" id="PTHR15073">
    <property type="entry name" value="MICROTUBULE-ASSOCIATED PROTEIN"/>
    <property type="match status" value="1"/>
</dbReference>
<evidence type="ECO:0000313" key="8">
    <source>
        <dbReference type="Proteomes" id="UP001652642"/>
    </source>
</evidence>
<feature type="coiled-coil region" evidence="6">
    <location>
        <begin position="176"/>
        <end position="259"/>
    </location>
</feature>
<gene>
    <name evidence="9" type="primary">MAP7</name>
</gene>
<dbReference type="InterPro" id="IPR051483">
    <property type="entry name" value="MAP7_domain-containing"/>
</dbReference>
<dbReference type="GeneID" id="110071750"/>
<feature type="compositionally biased region" description="Low complexity" evidence="7">
    <location>
        <begin position="757"/>
        <end position="769"/>
    </location>
</feature>
<accession>A0ABM5G3X5</accession>
<dbReference type="Pfam" id="PF05672">
    <property type="entry name" value="MAP7"/>
    <property type="match status" value="1"/>
</dbReference>
<protein>
    <submittedName>
        <fullName evidence="9">Ensconsin isoform X1</fullName>
    </submittedName>
</protein>
<dbReference type="RefSeq" id="XP_072852361.1">
    <property type="nucleotide sequence ID" value="XM_072996260.1"/>
</dbReference>
<reference evidence="8" key="1">
    <citation type="submission" date="2025-05" db="UniProtKB">
        <authorList>
            <consortium name="RefSeq"/>
        </authorList>
    </citation>
    <scope>NUCLEOTIDE SEQUENCE [LARGE SCALE GENOMIC DNA]</scope>
</reference>
<dbReference type="Proteomes" id="UP001652642">
    <property type="component" value="Chromosome 1"/>
</dbReference>
<keyword evidence="3" id="KW-0963">Cytoplasm</keyword>
<comment type="similarity">
    <text evidence="2">Belongs to the MAP7 family.</text>
</comment>
<evidence type="ECO:0000313" key="9">
    <source>
        <dbReference type="RefSeq" id="XP_072852361.1"/>
    </source>
</evidence>
<proteinExistence type="inferred from homology"/>
<feature type="compositionally biased region" description="Polar residues" evidence="7">
    <location>
        <begin position="745"/>
        <end position="756"/>
    </location>
</feature>
<evidence type="ECO:0000256" key="2">
    <source>
        <dbReference type="ARBA" id="ARBA00007525"/>
    </source>
</evidence>
<feature type="compositionally biased region" description="Polar residues" evidence="7">
    <location>
        <begin position="868"/>
        <end position="881"/>
    </location>
</feature>
<comment type="subcellular location">
    <subcellularLocation>
        <location evidence="1">Cytoplasm</location>
        <location evidence="1">Cytoskeleton</location>
    </subcellularLocation>
</comment>
<keyword evidence="8" id="KW-1185">Reference proteome</keyword>
<feature type="compositionally biased region" description="Basic and acidic residues" evidence="7">
    <location>
        <begin position="597"/>
        <end position="700"/>
    </location>
</feature>
<feature type="compositionally biased region" description="Low complexity" evidence="7">
    <location>
        <begin position="491"/>
        <end position="503"/>
    </location>
</feature>
<feature type="compositionally biased region" description="Low complexity" evidence="7">
    <location>
        <begin position="104"/>
        <end position="121"/>
    </location>
</feature>
<evidence type="ECO:0000256" key="4">
    <source>
        <dbReference type="ARBA" id="ARBA00023054"/>
    </source>
</evidence>
<feature type="compositionally biased region" description="Polar residues" evidence="7">
    <location>
        <begin position="795"/>
        <end position="804"/>
    </location>
</feature>
<feature type="region of interest" description="Disordered" evidence="7">
    <location>
        <begin position="79"/>
        <end position="176"/>
    </location>
</feature>
<keyword evidence="4 6" id="KW-0175">Coiled coil</keyword>
<sequence>MEAADGFRLFPHLIRSSAPNPRLDWAVTSTSSSTCPLGGACRLQTRAAPPPRRLPAPAGAAGCGAPAFRSRTCPATFSFPEGWDRGGAAAGGGRRRGSPAHLTSPSSAMAEAEGAAGKPKSPGASPLADRTVLENSKAQDKKAASSSRPTSAALGQNTSNTGARPDSAPVLKVDERQRLARERREEREKLQAARELAWLEKEERARQHYEKHLEERRKKLEEQRLKEERRRAAVEEKRRQRLEEDKERHEAVVRRTIERSQKPKQKQNRWSWGGTLHRSSSVINTGYFVESSFTFLDLAGLEYHFRPLGGARKPDPDRRSVSTMNLSKHVDPVINKRLSSSSATLLNSPDRARRLQLSPWESNVVSRLLTPTHSFLARSKSAATLSGDAVIPICPRSASCSPISPLSFKALSCRNPADRAKLFGTAPDVRRRRTTHSAGANRKEKEKGLSSSNPPSGKKRAHSPSAFRSKSSAWHASRSLPFLPGTPRKTTSSQISSRISSTQPRPPSPGNIRPVKKEHKLENEKQEVRQESETSSEEKTYKEKEISDTERVANEGGLPCKPETIQTAAPVVPPAPLVSLPSPASTKPSAGTTDPEEATRLLSEKRRLAREQREREEQERKEREEAERQKKEELAQRIAEERARREEEAQKQEAERKQREAEQERAKEEQLRRLAEEKEQKEREEVQHLQKQREEEARLKEEQIRLERERHFQREEQERLERKKRLEEIMKRTRRTEAAEKKSNEQQNGEITKETVSSPMSPLSPMMGSQVQCVPESPRNGEMVTHTHVLLSHQPTVNLDSNLNPGKYPNENGVTTQDENFEELISLPVGTKTSRLDAMKKDEKESSDIPLAPILAFEEKGTLGSLPQVDNVQTHQTAEVV</sequence>